<gene>
    <name evidence="2" type="ORF">W97_02671</name>
</gene>
<feature type="compositionally biased region" description="Acidic residues" evidence="1">
    <location>
        <begin position="66"/>
        <end position="77"/>
    </location>
</feature>
<keyword evidence="3" id="KW-1185">Reference proteome</keyword>
<accession>R7YNK1</accession>
<name>R7YNK1_CONA1</name>
<dbReference type="OrthoDB" id="10650204at2759"/>
<proteinExistence type="predicted"/>
<sequence>MVGFAIQQQLLSHIASNQQNWHLPSAPLAAPTDDTQDTAMGGQFDDTEAQDQPPSSTAQNQGQAAQDDDDDDDDDDVNAGWGTLDNPLPGGSFSGAVDQMLDAAAEGLAQINRMQNQPQDTTAQTQDTGMADQFGTASGSQTENTAPQNIPVHLPPDDDEAVEFVRHMRRRRD</sequence>
<evidence type="ECO:0000313" key="2">
    <source>
        <dbReference type="EMBL" id="EON63443.1"/>
    </source>
</evidence>
<evidence type="ECO:0000256" key="1">
    <source>
        <dbReference type="SAM" id="MobiDB-lite"/>
    </source>
</evidence>
<protein>
    <submittedName>
        <fullName evidence="2">Uncharacterized protein</fullName>
    </submittedName>
</protein>
<dbReference type="HOGENOM" id="CLU_1547476_0_0_1"/>
<evidence type="ECO:0000313" key="3">
    <source>
        <dbReference type="Proteomes" id="UP000016924"/>
    </source>
</evidence>
<dbReference type="RefSeq" id="XP_007778760.1">
    <property type="nucleotide sequence ID" value="XM_007780570.1"/>
</dbReference>
<feature type="compositionally biased region" description="Polar residues" evidence="1">
    <location>
        <begin position="135"/>
        <end position="148"/>
    </location>
</feature>
<feature type="compositionally biased region" description="Polar residues" evidence="1">
    <location>
        <begin position="50"/>
        <end position="64"/>
    </location>
</feature>
<feature type="compositionally biased region" description="Low complexity" evidence="1">
    <location>
        <begin position="115"/>
        <end position="133"/>
    </location>
</feature>
<feature type="region of interest" description="Disordered" evidence="1">
    <location>
        <begin position="23"/>
        <end position="99"/>
    </location>
</feature>
<reference evidence="3" key="1">
    <citation type="submission" date="2012-06" db="EMBL/GenBank/DDBJ databases">
        <title>The genome sequence of Coniosporium apollinis CBS 100218.</title>
        <authorList>
            <consortium name="The Broad Institute Genome Sequencing Platform"/>
            <person name="Cuomo C."/>
            <person name="Gorbushina A."/>
            <person name="Noack S."/>
            <person name="Walker B."/>
            <person name="Young S.K."/>
            <person name="Zeng Q."/>
            <person name="Gargeya S."/>
            <person name="Fitzgerald M."/>
            <person name="Haas B."/>
            <person name="Abouelleil A."/>
            <person name="Alvarado L."/>
            <person name="Arachchi H.M."/>
            <person name="Berlin A.M."/>
            <person name="Chapman S.B."/>
            <person name="Goldberg J."/>
            <person name="Griggs A."/>
            <person name="Gujja S."/>
            <person name="Hansen M."/>
            <person name="Howarth C."/>
            <person name="Imamovic A."/>
            <person name="Larimer J."/>
            <person name="McCowan C."/>
            <person name="Montmayeur A."/>
            <person name="Murphy C."/>
            <person name="Neiman D."/>
            <person name="Pearson M."/>
            <person name="Priest M."/>
            <person name="Roberts A."/>
            <person name="Saif S."/>
            <person name="Shea T."/>
            <person name="Sisk P."/>
            <person name="Sykes S."/>
            <person name="Wortman J."/>
            <person name="Nusbaum C."/>
            <person name="Birren B."/>
        </authorList>
    </citation>
    <scope>NUCLEOTIDE SEQUENCE [LARGE SCALE GENOMIC DNA]</scope>
    <source>
        <strain evidence="3">CBS 100218</strain>
    </source>
</reference>
<dbReference type="EMBL" id="JH767563">
    <property type="protein sequence ID" value="EON63443.1"/>
    <property type="molecule type" value="Genomic_DNA"/>
</dbReference>
<feature type="region of interest" description="Disordered" evidence="1">
    <location>
        <begin position="112"/>
        <end position="158"/>
    </location>
</feature>
<organism evidence="2 3">
    <name type="scientific">Coniosporium apollinis (strain CBS 100218)</name>
    <name type="common">Rock-inhabiting black yeast</name>
    <dbReference type="NCBI Taxonomy" id="1168221"/>
    <lineage>
        <taxon>Eukaryota</taxon>
        <taxon>Fungi</taxon>
        <taxon>Dikarya</taxon>
        <taxon>Ascomycota</taxon>
        <taxon>Pezizomycotina</taxon>
        <taxon>Dothideomycetes</taxon>
        <taxon>Dothideomycetes incertae sedis</taxon>
        <taxon>Coniosporium</taxon>
    </lineage>
</organism>
<dbReference type="GeneID" id="19899982"/>
<dbReference type="AlphaFoldDB" id="R7YNK1"/>
<dbReference type="Proteomes" id="UP000016924">
    <property type="component" value="Unassembled WGS sequence"/>
</dbReference>